<keyword evidence="3" id="KW-1185">Reference proteome</keyword>
<evidence type="ECO:0000313" key="3">
    <source>
        <dbReference type="Proteomes" id="UP000440224"/>
    </source>
</evidence>
<evidence type="ECO:0000256" key="1">
    <source>
        <dbReference type="SAM" id="Phobius"/>
    </source>
</evidence>
<accession>A0A6N7PMI1</accession>
<reference evidence="2 3" key="1">
    <citation type="submission" date="2019-10" db="EMBL/GenBank/DDBJ databases">
        <title>A soil myxobacterium in the family Polyangiaceae.</title>
        <authorList>
            <person name="Li Y."/>
            <person name="Wang J."/>
        </authorList>
    </citation>
    <scope>NUCLEOTIDE SEQUENCE [LARGE SCALE GENOMIC DNA]</scope>
    <source>
        <strain evidence="2 3">DSM 14734</strain>
    </source>
</reference>
<keyword evidence="1" id="KW-1133">Transmembrane helix</keyword>
<evidence type="ECO:0000313" key="2">
    <source>
        <dbReference type="EMBL" id="MRG93293.1"/>
    </source>
</evidence>
<comment type="caution">
    <text evidence="2">The sequence shown here is derived from an EMBL/GenBank/DDBJ whole genome shotgun (WGS) entry which is preliminary data.</text>
</comment>
<dbReference type="OrthoDB" id="9827686at2"/>
<dbReference type="AlphaFoldDB" id="A0A6N7PMI1"/>
<sequence>MEGREAKVRERELLRREHAELSAACLGRELRVPLRNPSRMLWVFVVLLGLGFALGVSVGITRGGATGVGLASFGVVLLGCGVYAAVLARRFGARQDLAIVLGLRALTVPALPLVRGGTVEVAYEDLEGVTLMPSGGRLVHVLRTSDGFVPLPLERLPREAKNTKLPLRIHVRATLARRRPRLSATRLAAVEAQILHEGPSLGALVVTKDGAPEVLAVLRDEAHLGAWLLSGELPADHEMICAQDVLDPMGDALRDAIGALVEVGDAPVKARRMRAGDGQR</sequence>
<feature type="transmembrane region" description="Helical" evidence="1">
    <location>
        <begin position="66"/>
        <end position="88"/>
    </location>
</feature>
<dbReference type="Proteomes" id="UP000440224">
    <property type="component" value="Unassembled WGS sequence"/>
</dbReference>
<organism evidence="2 3">
    <name type="scientific">Polyangium spumosum</name>
    <dbReference type="NCBI Taxonomy" id="889282"/>
    <lineage>
        <taxon>Bacteria</taxon>
        <taxon>Pseudomonadati</taxon>
        <taxon>Myxococcota</taxon>
        <taxon>Polyangia</taxon>
        <taxon>Polyangiales</taxon>
        <taxon>Polyangiaceae</taxon>
        <taxon>Polyangium</taxon>
    </lineage>
</organism>
<name>A0A6N7PMI1_9BACT</name>
<keyword evidence="1" id="KW-0812">Transmembrane</keyword>
<dbReference type="EMBL" id="WJIE01000004">
    <property type="protein sequence ID" value="MRG93293.1"/>
    <property type="molecule type" value="Genomic_DNA"/>
</dbReference>
<keyword evidence="1" id="KW-0472">Membrane</keyword>
<proteinExistence type="predicted"/>
<protein>
    <submittedName>
        <fullName evidence="2">Uncharacterized protein</fullName>
    </submittedName>
</protein>
<feature type="transmembrane region" description="Helical" evidence="1">
    <location>
        <begin position="40"/>
        <end position="60"/>
    </location>
</feature>
<gene>
    <name evidence="2" type="ORF">GF068_15325</name>
</gene>
<dbReference type="RefSeq" id="WP_153820138.1">
    <property type="nucleotide sequence ID" value="NZ_WJIE01000004.1"/>
</dbReference>